<evidence type="ECO:0000313" key="2">
    <source>
        <dbReference type="Proteomes" id="UP001054945"/>
    </source>
</evidence>
<protein>
    <submittedName>
        <fullName evidence="1">Uncharacterized protein</fullName>
    </submittedName>
</protein>
<keyword evidence="2" id="KW-1185">Reference proteome</keyword>
<comment type="caution">
    <text evidence="1">The sequence shown here is derived from an EMBL/GenBank/DDBJ whole genome shotgun (WGS) entry which is preliminary data.</text>
</comment>
<name>A0AAV4RIA6_CAEEX</name>
<accession>A0AAV4RIA6</accession>
<reference evidence="1 2" key="1">
    <citation type="submission" date="2021-06" db="EMBL/GenBank/DDBJ databases">
        <title>Caerostris extrusa draft genome.</title>
        <authorList>
            <person name="Kono N."/>
            <person name="Arakawa K."/>
        </authorList>
    </citation>
    <scope>NUCLEOTIDE SEQUENCE [LARGE SCALE GENOMIC DNA]</scope>
</reference>
<proteinExistence type="predicted"/>
<sequence>MKNPDKLGSASIKSSCMLIDLELPSNEAEFFAFSFDACKWMTSDVIRTKTRLYRVKGTKIARLLKSHAKLLMRKPKDNLRVSLQHPFDRHHTHSASSQRIRGTTTREEACKEEPVSGIFENHMRFQGFCEQQKLLKIFWTPVGQMDRTYTADCKQLRLIGTLLKFKTIHPSSFYQF</sequence>
<organism evidence="1 2">
    <name type="scientific">Caerostris extrusa</name>
    <name type="common">Bark spider</name>
    <name type="synonym">Caerostris bankana</name>
    <dbReference type="NCBI Taxonomy" id="172846"/>
    <lineage>
        <taxon>Eukaryota</taxon>
        <taxon>Metazoa</taxon>
        <taxon>Ecdysozoa</taxon>
        <taxon>Arthropoda</taxon>
        <taxon>Chelicerata</taxon>
        <taxon>Arachnida</taxon>
        <taxon>Araneae</taxon>
        <taxon>Araneomorphae</taxon>
        <taxon>Entelegynae</taxon>
        <taxon>Araneoidea</taxon>
        <taxon>Araneidae</taxon>
        <taxon>Caerostris</taxon>
    </lineage>
</organism>
<dbReference type="Proteomes" id="UP001054945">
    <property type="component" value="Unassembled WGS sequence"/>
</dbReference>
<dbReference type="EMBL" id="BPLR01008103">
    <property type="protein sequence ID" value="GIY22088.1"/>
    <property type="molecule type" value="Genomic_DNA"/>
</dbReference>
<dbReference type="AlphaFoldDB" id="A0AAV4RIA6"/>
<gene>
    <name evidence="1" type="ORF">CEXT_672091</name>
</gene>
<evidence type="ECO:0000313" key="1">
    <source>
        <dbReference type="EMBL" id="GIY22088.1"/>
    </source>
</evidence>